<sequence>MALELEKDGWSREWACAAVREIEVKYNPAGLRDGALLNQKLRDHFQFRLFAGIGLFAIGLVVTVATLVSALNFGGWIVVTFGSIISGAGMAVTSFQRLKRYPDRPLPVYFQPRDPKVDDPGSF</sequence>
<accession>A0A975G5K2</accession>
<evidence type="ECO:0000256" key="1">
    <source>
        <dbReference type="SAM" id="Phobius"/>
    </source>
</evidence>
<dbReference type="AlphaFoldDB" id="A0A975G5K2"/>
<dbReference type="KEGG" id="lamb:KBB96_11555"/>
<keyword evidence="1" id="KW-0812">Transmembrane</keyword>
<dbReference type="Proteomes" id="UP000676169">
    <property type="component" value="Chromosome"/>
</dbReference>
<organism evidence="2 3">
    <name type="scientific">Luteolibacter ambystomatis</name>
    <dbReference type="NCBI Taxonomy" id="2824561"/>
    <lineage>
        <taxon>Bacteria</taxon>
        <taxon>Pseudomonadati</taxon>
        <taxon>Verrucomicrobiota</taxon>
        <taxon>Verrucomicrobiia</taxon>
        <taxon>Verrucomicrobiales</taxon>
        <taxon>Verrucomicrobiaceae</taxon>
        <taxon>Luteolibacter</taxon>
    </lineage>
</organism>
<name>A0A975G5K2_9BACT</name>
<keyword evidence="1" id="KW-1133">Transmembrane helix</keyword>
<evidence type="ECO:0000313" key="2">
    <source>
        <dbReference type="EMBL" id="QUE49509.1"/>
    </source>
</evidence>
<protein>
    <submittedName>
        <fullName evidence="2">Uncharacterized protein</fullName>
    </submittedName>
</protein>
<dbReference type="RefSeq" id="WP_211629598.1">
    <property type="nucleotide sequence ID" value="NZ_CP073100.1"/>
</dbReference>
<feature type="transmembrane region" description="Helical" evidence="1">
    <location>
        <begin position="49"/>
        <end position="70"/>
    </location>
</feature>
<proteinExistence type="predicted"/>
<dbReference type="EMBL" id="CP073100">
    <property type="protein sequence ID" value="QUE49509.1"/>
    <property type="molecule type" value="Genomic_DNA"/>
</dbReference>
<feature type="transmembrane region" description="Helical" evidence="1">
    <location>
        <begin position="76"/>
        <end position="95"/>
    </location>
</feature>
<keyword evidence="3" id="KW-1185">Reference proteome</keyword>
<gene>
    <name evidence="2" type="ORF">KBB96_11555</name>
</gene>
<reference evidence="2" key="1">
    <citation type="submission" date="2021-04" db="EMBL/GenBank/DDBJ databases">
        <title>Luteolibacter sp. 32A isolated from the skin of an Anderson's salamander (Ambystoma andersonii).</title>
        <authorList>
            <person name="Spergser J."/>
            <person name="Busse H.-J."/>
        </authorList>
    </citation>
    <scope>NUCLEOTIDE SEQUENCE</scope>
    <source>
        <strain evidence="2">32A</strain>
    </source>
</reference>
<evidence type="ECO:0000313" key="3">
    <source>
        <dbReference type="Proteomes" id="UP000676169"/>
    </source>
</evidence>
<keyword evidence="1" id="KW-0472">Membrane</keyword>